<keyword evidence="11" id="KW-0406">Ion transport</keyword>
<dbReference type="PANTHER" id="PTHR15929:SF0">
    <property type="entry name" value="STORE-OPERATED CALCIUM ENTRY-ASSOCIATED REGULATORY FACTOR"/>
    <property type="match status" value="1"/>
</dbReference>
<keyword evidence="4" id="KW-0813">Transport</keyword>
<evidence type="ECO:0000256" key="4">
    <source>
        <dbReference type="ARBA" id="ARBA00022448"/>
    </source>
</evidence>
<keyword evidence="17" id="KW-1185">Reference proteome</keyword>
<keyword evidence="8" id="KW-0256">Endoplasmic reticulum</keyword>
<dbReference type="InterPro" id="IPR009567">
    <property type="entry name" value="SARAF"/>
</dbReference>
<dbReference type="EMBL" id="BQXS01005120">
    <property type="protein sequence ID" value="GKT37734.1"/>
    <property type="molecule type" value="Genomic_DNA"/>
</dbReference>
<comment type="subcellular location">
    <subcellularLocation>
        <location evidence="1">Endoplasmic reticulum membrane</location>
        <topology evidence="1">Single-pass type I membrane protein</topology>
    </subcellularLocation>
</comment>
<feature type="compositionally biased region" description="Basic and acidic residues" evidence="14">
    <location>
        <begin position="282"/>
        <end position="292"/>
    </location>
</feature>
<dbReference type="Pfam" id="PF06682">
    <property type="entry name" value="SARAF"/>
    <property type="match status" value="1"/>
</dbReference>
<evidence type="ECO:0000256" key="1">
    <source>
        <dbReference type="ARBA" id="ARBA00004115"/>
    </source>
</evidence>
<dbReference type="Proteomes" id="UP001057375">
    <property type="component" value="Unassembled WGS sequence"/>
</dbReference>
<evidence type="ECO:0000313" key="16">
    <source>
        <dbReference type="EMBL" id="GKT37734.1"/>
    </source>
</evidence>
<evidence type="ECO:0000256" key="2">
    <source>
        <dbReference type="ARBA" id="ARBA00006833"/>
    </source>
</evidence>
<evidence type="ECO:0000256" key="6">
    <source>
        <dbReference type="ARBA" id="ARBA00022692"/>
    </source>
</evidence>
<evidence type="ECO:0000256" key="15">
    <source>
        <dbReference type="SAM" id="SignalP"/>
    </source>
</evidence>
<feature type="compositionally biased region" description="Low complexity" evidence="14">
    <location>
        <begin position="260"/>
        <end position="272"/>
    </location>
</feature>
<organism evidence="16 17">
    <name type="scientific">Aduncisulcus paluster</name>
    <dbReference type="NCBI Taxonomy" id="2918883"/>
    <lineage>
        <taxon>Eukaryota</taxon>
        <taxon>Metamonada</taxon>
        <taxon>Carpediemonas-like organisms</taxon>
        <taxon>Aduncisulcus</taxon>
    </lineage>
</organism>
<evidence type="ECO:0000256" key="7">
    <source>
        <dbReference type="ARBA" id="ARBA00022729"/>
    </source>
</evidence>
<keyword evidence="12" id="KW-0472">Membrane</keyword>
<evidence type="ECO:0000256" key="11">
    <source>
        <dbReference type="ARBA" id="ARBA00023065"/>
    </source>
</evidence>
<name>A0ABQ5L213_9EUKA</name>
<evidence type="ECO:0000256" key="5">
    <source>
        <dbReference type="ARBA" id="ARBA00022568"/>
    </source>
</evidence>
<evidence type="ECO:0000256" key="12">
    <source>
        <dbReference type="ARBA" id="ARBA00023136"/>
    </source>
</evidence>
<keyword evidence="10" id="KW-1133">Transmembrane helix</keyword>
<feature type="region of interest" description="Disordered" evidence="14">
    <location>
        <begin position="198"/>
        <end position="324"/>
    </location>
</feature>
<comment type="similarity">
    <text evidence="2">Belongs to the SARAF family.</text>
</comment>
<feature type="compositionally biased region" description="Basic and acidic residues" evidence="14">
    <location>
        <begin position="215"/>
        <end position="256"/>
    </location>
</feature>
<evidence type="ECO:0000256" key="8">
    <source>
        <dbReference type="ARBA" id="ARBA00022824"/>
    </source>
</evidence>
<keyword evidence="9" id="KW-0106">Calcium</keyword>
<evidence type="ECO:0000256" key="13">
    <source>
        <dbReference type="ARBA" id="ARBA00031116"/>
    </source>
</evidence>
<accession>A0ABQ5L213</accession>
<proteinExistence type="inferred from homology"/>
<gene>
    <name evidence="16" type="ORF">ADUPG1_003672</name>
</gene>
<evidence type="ECO:0000256" key="3">
    <source>
        <dbReference type="ARBA" id="ARBA00016584"/>
    </source>
</evidence>
<dbReference type="PANTHER" id="PTHR15929">
    <property type="entry name" value="STORE-OPERATED CALCIUM ENTRY-ASSOCIATED REGULATORY FACTOR"/>
    <property type="match status" value="1"/>
</dbReference>
<keyword evidence="6" id="KW-0812">Transmembrane</keyword>
<keyword evidence="7 15" id="KW-0732">Signal</keyword>
<feature type="chain" id="PRO_5047008181" description="Store-operated calcium entry-associated regulatory factor" evidence="15">
    <location>
        <begin position="23"/>
        <end position="324"/>
    </location>
</feature>
<protein>
    <recommendedName>
        <fullName evidence="3">Store-operated calcium entry-associated regulatory factor</fullName>
    </recommendedName>
    <alternativeName>
        <fullName evidence="13">Transmembrane protein 66</fullName>
    </alternativeName>
</protein>
<evidence type="ECO:0000256" key="10">
    <source>
        <dbReference type="ARBA" id="ARBA00022989"/>
    </source>
</evidence>
<feature type="signal peptide" evidence="15">
    <location>
        <begin position="1"/>
        <end position="22"/>
    </location>
</feature>
<keyword evidence="5" id="KW-0109">Calcium transport</keyword>
<evidence type="ECO:0000256" key="14">
    <source>
        <dbReference type="SAM" id="MobiDB-lite"/>
    </source>
</evidence>
<evidence type="ECO:0000256" key="9">
    <source>
        <dbReference type="ARBA" id="ARBA00022837"/>
    </source>
</evidence>
<reference evidence="16" key="1">
    <citation type="submission" date="2022-03" db="EMBL/GenBank/DDBJ databases">
        <title>Draft genome sequence of Aduncisulcus paluster, a free-living microaerophilic Fornicata.</title>
        <authorList>
            <person name="Yuyama I."/>
            <person name="Kume K."/>
            <person name="Tamura T."/>
            <person name="Inagaki Y."/>
            <person name="Hashimoto T."/>
        </authorList>
    </citation>
    <scope>NUCLEOTIDE SEQUENCE</scope>
    <source>
        <strain evidence="16">NY0171</strain>
    </source>
</reference>
<comment type="caution">
    <text evidence="16">The sequence shown here is derived from an EMBL/GenBank/DDBJ whole genome shotgun (WGS) entry which is preliminary data.</text>
</comment>
<sequence length="324" mass="36432">MRILFFSSLCIILCILCEYVLSDVTPVHISQLSVLVFHRDSFTTSRKAAYYPQIELIGGNAANDASIPDQITCENIGYDGISVAWQCTTEMPVQFKLSRTDVVCEGWTQPGDSYIVPGSCSVQITIDYSGKSQSTKPSIIVEETTFEPTVDVEEELYNTKHSHRASNDIDDDSSTNSLVITIIGIVFVFFLLSKLPNNNNNNNNSSPVKPTQRPDLPRHQPDPSSRHPDDLAKEELRRQKKAEQERLFRERQRETALHVSPAPSTPEASSAADKLRLQKQASLEKERLERQRELKKKSRDTSTSIDDTPEETHSTTGYGVTRTR</sequence>
<evidence type="ECO:0000313" key="17">
    <source>
        <dbReference type="Proteomes" id="UP001057375"/>
    </source>
</evidence>